<dbReference type="InterPro" id="IPR002550">
    <property type="entry name" value="CNNM"/>
</dbReference>
<dbReference type="InterPro" id="IPR046342">
    <property type="entry name" value="CBS_dom_sf"/>
</dbReference>
<evidence type="ECO:0000256" key="2">
    <source>
        <dbReference type="ARBA" id="ARBA00023122"/>
    </source>
</evidence>
<dbReference type="InterPro" id="IPR000644">
    <property type="entry name" value="CBS_dom"/>
</dbReference>
<keyword evidence="1" id="KW-0677">Repeat</keyword>
<feature type="transmembrane region" description="Helical" evidence="5">
    <location>
        <begin position="62"/>
        <end position="84"/>
    </location>
</feature>
<dbReference type="STRING" id="29557.MGALLINA_05280"/>
<dbReference type="SUPFAM" id="SSF54631">
    <property type="entry name" value="CBS-domain pair"/>
    <property type="match status" value="1"/>
</dbReference>
<name>A0A168R967_9BACT</name>
<evidence type="ECO:0000256" key="4">
    <source>
        <dbReference type="PROSITE-ProRule" id="PRU01193"/>
    </source>
</evidence>
<keyword evidence="9" id="KW-1185">Reference proteome</keyword>
<evidence type="ECO:0000313" key="9">
    <source>
        <dbReference type="Proteomes" id="UP000076983"/>
    </source>
</evidence>
<organism evidence="8 9">
    <name type="scientific">Mycoplasmopsis gallinarum</name>
    <dbReference type="NCBI Taxonomy" id="29557"/>
    <lineage>
        <taxon>Bacteria</taxon>
        <taxon>Bacillati</taxon>
        <taxon>Mycoplasmatota</taxon>
        <taxon>Mycoplasmoidales</taxon>
        <taxon>Metamycoplasmataceae</taxon>
        <taxon>Mycoplasmopsis</taxon>
    </lineage>
</organism>
<feature type="transmembrane region" description="Helical" evidence="5">
    <location>
        <begin position="6"/>
        <end position="24"/>
    </location>
</feature>
<reference evidence="8 9" key="1">
    <citation type="submission" date="2016-03" db="EMBL/GenBank/DDBJ databases">
        <title>Genome sequence of Mycoplasma gallinarum strain Mgn_IPT.</title>
        <authorList>
            <person name="Yacoub E."/>
            <person name="Sirand-Pugnet P."/>
            <person name="Barre A."/>
            <person name="Maurier F."/>
            <person name="Blanchard A."/>
            <person name="Ben Abdelmoumen B.M."/>
        </authorList>
    </citation>
    <scope>NUCLEOTIDE SEQUENCE [LARGE SCALE GENOMIC DNA]</scope>
    <source>
        <strain evidence="8 9">Mgn_IPT</strain>
    </source>
</reference>
<keyword evidence="4 5" id="KW-1133">Transmembrane helix</keyword>
<dbReference type="PANTHER" id="PTHR22777:SF17">
    <property type="entry name" value="UPF0053 PROTEIN SLL0260"/>
    <property type="match status" value="1"/>
</dbReference>
<feature type="domain" description="CBS" evidence="6">
    <location>
        <begin position="200"/>
        <end position="258"/>
    </location>
</feature>
<keyword evidence="2 3" id="KW-0129">CBS domain</keyword>
<dbReference type="PANTHER" id="PTHR22777">
    <property type="entry name" value="HEMOLYSIN-RELATED"/>
    <property type="match status" value="1"/>
</dbReference>
<dbReference type="RefSeq" id="WP_063626298.1">
    <property type="nucleotide sequence ID" value="NZ_LVLH01000042.1"/>
</dbReference>
<comment type="caution">
    <text evidence="8">The sequence shown here is derived from an EMBL/GenBank/DDBJ whole genome shotgun (WGS) entry which is preliminary data.</text>
</comment>
<gene>
    <name evidence="8" type="ORF">MGALLINA_05280</name>
</gene>
<dbReference type="AlphaFoldDB" id="A0A168R967"/>
<proteinExistence type="predicted"/>
<evidence type="ECO:0000256" key="5">
    <source>
        <dbReference type="SAM" id="Phobius"/>
    </source>
</evidence>
<keyword evidence="4 5" id="KW-0472">Membrane</keyword>
<dbReference type="SMART" id="SM00116">
    <property type="entry name" value="CBS"/>
    <property type="match status" value="2"/>
</dbReference>
<evidence type="ECO:0000313" key="8">
    <source>
        <dbReference type="EMBL" id="OAB48739.1"/>
    </source>
</evidence>
<dbReference type="PROSITE" id="PS51846">
    <property type="entry name" value="CNNM"/>
    <property type="match status" value="1"/>
</dbReference>
<evidence type="ECO:0000256" key="1">
    <source>
        <dbReference type="ARBA" id="ARBA00022737"/>
    </source>
</evidence>
<evidence type="ECO:0000256" key="3">
    <source>
        <dbReference type="PROSITE-ProRule" id="PRU00703"/>
    </source>
</evidence>
<dbReference type="PATRIC" id="fig|29557.3.peg.526"/>
<evidence type="ECO:0000259" key="6">
    <source>
        <dbReference type="PROSITE" id="PS51371"/>
    </source>
</evidence>
<protein>
    <submittedName>
        <fullName evidence="8">Hemolysin C</fullName>
    </submittedName>
</protein>
<dbReference type="Pfam" id="PF00571">
    <property type="entry name" value="CBS"/>
    <property type="match status" value="2"/>
</dbReference>
<dbReference type="PROSITE" id="PS51371">
    <property type="entry name" value="CBS"/>
    <property type="match status" value="2"/>
</dbReference>
<dbReference type="OrthoDB" id="9798188at2"/>
<feature type="domain" description="CNNM transmembrane" evidence="7">
    <location>
        <begin position="1"/>
        <end position="181"/>
    </location>
</feature>
<dbReference type="Proteomes" id="UP000076983">
    <property type="component" value="Unassembled WGS sequence"/>
</dbReference>
<keyword evidence="4 5" id="KW-0812">Transmembrane</keyword>
<sequence length="427" mass="48833">MSPWLQVSTILLVILLIASAIFSASETAYTSINSGKIETIVDRNEFGAKLIKKQYKFFNQTLSTILICNNIVNIAASALISYIFSSQVGFLQTYNVLISTLVMTPIIVIFGEIIPKLIAKRYPITVAKIFCYPLVVLYYLFWIFTYPIGLIGKKIYITNSEEDVKNLIDIAQNEGVLETNESLMAQNALDLDSTKVRRHYVKLNDVTYIDSDESVLKAQEVFLETNYSRLPVRNKDEQFLGIVLLKDIFNLKKGKVINYVKAVPQISANVNLSKALEILRLNKSQMAFVTENNTSSDVIGIITIEDIIEEIVGEIYDEHDEDEWQEIFEVSLEQYQVASTVKMRQIIKELGLDLNLNKKELNYNLKEYLESVSKKKLNKSFKYQIDDITFDTLKILNKKTNHWLVEVFLGSHADLLDETEIIEISEK</sequence>
<feature type="transmembrane region" description="Helical" evidence="5">
    <location>
        <begin position="96"/>
        <end position="114"/>
    </location>
</feature>
<dbReference type="GO" id="GO:0005886">
    <property type="term" value="C:plasma membrane"/>
    <property type="evidence" value="ECO:0007669"/>
    <property type="project" value="TreeGrafter"/>
</dbReference>
<accession>A0A168R967</accession>
<dbReference type="Pfam" id="PF01595">
    <property type="entry name" value="CNNM"/>
    <property type="match status" value="1"/>
</dbReference>
<evidence type="ECO:0000259" key="7">
    <source>
        <dbReference type="PROSITE" id="PS51846"/>
    </source>
</evidence>
<dbReference type="Gene3D" id="3.10.580.10">
    <property type="entry name" value="CBS-domain"/>
    <property type="match status" value="1"/>
</dbReference>
<feature type="domain" description="CBS" evidence="6">
    <location>
        <begin position="259"/>
        <end position="321"/>
    </location>
</feature>
<dbReference type="EMBL" id="LVLH01000042">
    <property type="protein sequence ID" value="OAB48739.1"/>
    <property type="molecule type" value="Genomic_DNA"/>
</dbReference>
<feature type="transmembrane region" description="Helical" evidence="5">
    <location>
        <begin position="126"/>
        <end position="144"/>
    </location>
</feature>